<gene>
    <name evidence="2" type="ORF">KK137_03520</name>
</gene>
<dbReference type="Proteomes" id="UP000811255">
    <property type="component" value="Unassembled WGS sequence"/>
</dbReference>
<accession>A0ABS5W1P2</accession>
<name>A0ABS5W1P2_9SPHN</name>
<sequence>MRGLKWGLLAVVALAAPALAKDSLGVFGDWGAFRDQQVPRCYAISAALAEARSNSANRPTQAAFASIGTWPKSGVRSQLHVRLSRRIPANKAIALTLAGQRFDLTGAGGDAWAQDRKMDAAIVAAMRSAPSMSVSARDLSGRRFTDRYNLAGAATAMDAATVGCAKLT</sequence>
<feature type="signal peptide" evidence="1">
    <location>
        <begin position="1"/>
        <end position="20"/>
    </location>
</feature>
<reference evidence="2 3" key="1">
    <citation type="submission" date="2021-05" db="EMBL/GenBank/DDBJ databases">
        <title>Croceibacterium sp. LX-88 genome sequence.</title>
        <authorList>
            <person name="Luo X."/>
        </authorList>
    </citation>
    <scope>NUCLEOTIDE SEQUENCE [LARGE SCALE GENOMIC DNA]</scope>
    <source>
        <strain evidence="2 3">LX-88</strain>
    </source>
</reference>
<dbReference type="EMBL" id="JAHFVK010000001">
    <property type="protein sequence ID" value="MBT2133396.1"/>
    <property type="molecule type" value="Genomic_DNA"/>
</dbReference>
<evidence type="ECO:0000256" key="1">
    <source>
        <dbReference type="SAM" id="SignalP"/>
    </source>
</evidence>
<organism evidence="2 3">
    <name type="scientific">Croceibacterium selenioxidans</name>
    <dbReference type="NCBI Taxonomy" id="2838833"/>
    <lineage>
        <taxon>Bacteria</taxon>
        <taxon>Pseudomonadati</taxon>
        <taxon>Pseudomonadota</taxon>
        <taxon>Alphaproteobacteria</taxon>
        <taxon>Sphingomonadales</taxon>
        <taxon>Erythrobacteraceae</taxon>
        <taxon>Croceibacterium</taxon>
    </lineage>
</organism>
<keyword evidence="1" id="KW-0732">Signal</keyword>
<proteinExistence type="predicted"/>
<evidence type="ECO:0000313" key="2">
    <source>
        <dbReference type="EMBL" id="MBT2133396.1"/>
    </source>
</evidence>
<evidence type="ECO:0008006" key="4">
    <source>
        <dbReference type="Google" id="ProtNLM"/>
    </source>
</evidence>
<protein>
    <recommendedName>
        <fullName evidence="4">Mlr4354 like protein</fullName>
    </recommendedName>
</protein>
<comment type="caution">
    <text evidence="2">The sequence shown here is derived from an EMBL/GenBank/DDBJ whole genome shotgun (WGS) entry which is preliminary data.</text>
</comment>
<dbReference type="RefSeq" id="WP_214534650.1">
    <property type="nucleotide sequence ID" value="NZ_JAHFVK010000001.1"/>
</dbReference>
<keyword evidence="3" id="KW-1185">Reference proteome</keyword>
<evidence type="ECO:0000313" key="3">
    <source>
        <dbReference type="Proteomes" id="UP000811255"/>
    </source>
</evidence>
<feature type="chain" id="PRO_5045836272" description="Mlr4354 like protein" evidence="1">
    <location>
        <begin position="21"/>
        <end position="168"/>
    </location>
</feature>